<dbReference type="Proteomes" id="UP000030686">
    <property type="component" value="Unassembled WGS sequence"/>
</dbReference>
<organism evidence="1 2">
    <name type="scientific">Penicillium roqueforti (strain FM164)</name>
    <dbReference type="NCBI Taxonomy" id="1365484"/>
    <lineage>
        <taxon>Eukaryota</taxon>
        <taxon>Fungi</taxon>
        <taxon>Dikarya</taxon>
        <taxon>Ascomycota</taxon>
        <taxon>Pezizomycotina</taxon>
        <taxon>Eurotiomycetes</taxon>
        <taxon>Eurotiomycetidae</taxon>
        <taxon>Eurotiales</taxon>
        <taxon>Aspergillaceae</taxon>
        <taxon>Penicillium</taxon>
    </lineage>
</organism>
<keyword evidence="2" id="KW-1185">Reference proteome</keyword>
<evidence type="ECO:0000313" key="2">
    <source>
        <dbReference type="Proteomes" id="UP000030686"/>
    </source>
</evidence>
<gene>
    <name evidence="1" type="ORF">PROQFM164_S01g003419</name>
</gene>
<dbReference type="EMBL" id="HG792015">
    <property type="protein sequence ID" value="CDM29607.1"/>
    <property type="molecule type" value="Genomic_DNA"/>
</dbReference>
<protein>
    <submittedName>
        <fullName evidence="1">Genomic scaffold, ProqFM164S01</fullName>
    </submittedName>
</protein>
<reference evidence="1" key="1">
    <citation type="journal article" date="2014" name="Nat. Commun.">
        <title>Multiple recent horizontal transfers of a large genomic region in cheese making fungi.</title>
        <authorList>
            <person name="Cheeseman K."/>
            <person name="Ropars J."/>
            <person name="Renault P."/>
            <person name="Dupont J."/>
            <person name="Gouzy J."/>
            <person name="Branca A."/>
            <person name="Abraham A.L."/>
            <person name="Ceppi M."/>
            <person name="Conseiller E."/>
            <person name="Debuchy R."/>
            <person name="Malagnac F."/>
            <person name="Goarin A."/>
            <person name="Silar P."/>
            <person name="Lacoste S."/>
            <person name="Sallet E."/>
            <person name="Bensimon A."/>
            <person name="Giraud T."/>
            <person name="Brygoo Y."/>
        </authorList>
    </citation>
    <scope>NUCLEOTIDE SEQUENCE [LARGE SCALE GENOMIC DNA]</scope>
    <source>
        <strain evidence="1">FM164</strain>
    </source>
</reference>
<proteinExistence type="predicted"/>
<accession>W6QJ43</accession>
<name>W6QJ43_PENRF</name>
<evidence type="ECO:0000313" key="1">
    <source>
        <dbReference type="EMBL" id="CDM29607.1"/>
    </source>
</evidence>
<sequence>MLAHAVPVDSRGLVSETVVDIDDQLVTQVHIDLRAGPLAIDTNDRALKPIRGSIHPILNERKTIGLIQEDRKTRQTSAVEAESRKQKRMSKNAVVEWAQVGRCAGCRPEETGNGASLIMAIE</sequence>
<dbReference type="AlphaFoldDB" id="W6QJ43"/>